<dbReference type="InterPro" id="IPR029063">
    <property type="entry name" value="SAM-dependent_MTases_sf"/>
</dbReference>
<dbReference type="Pfam" id="PF05050">
    <property type="entry name" value="Methyltransf_21"/>
    <property type="match status" value="1"/>
</dbReference>
<dbReference type="OrthoDB" id="9801609at2"/>
<dbReference type="AlphaFoldDB" id="A0A0D6MKN9"/>
<dbReference type="InterPro" id="IPR006342">
    <property type="entry name" value="FkbM_mtfrase"/>
</dbReference>
<dbReference type="GO" id="GO:0016740">
    <property type="term" value="F:transferase activity"/>
    <property type="evidence" value="ECO:0007669"/>
    <property type="project" value="UniProtKB-KW"/>
</dbReference>
<dbReference type="Gene3D" id="3.40.50.150">
    <property type="entry name" value="Vaccinia Virus protein VP39"/>
    <property type="match status" value="1"/>
</dbReference>
<proteinExistence type="predicted"/>
<keyword evidence="3" id="KW-1185">Reference proteome</keyword>
<evidence type="ECO:0000313" key="3">
    <source>
        <dbReference type="Proteomes" id="UP000032679"/>
    </source>
</evidence>
<dbReference type="STRING" id="1231623.Tasa_015_030"/>
<dbReference type="EMBL" id="BALE01000015">
    <property type="protein sequence ID" value="GAN54041.1"/>
    <property type="molecule type" value="Genomic_DNA"/>
</dbReference>
<dbReference type="SUPFAM" id="SSF53335">
    <property type="entry name" value="S-adenosyl-L-methionine-dependent methyltransferases"/>
    <property type="match status" value="1"/>
</dbReference>
<gene>
    <name evidence="2" type="ORF">Tasa_015_030</name>
</gene>
<accession>A0A0D6MKN9</accession>
<protein>
    <submittedName>
        <fullName evidence="2">Glycosyl transferase, group 1</fullName>
    </submittedName>
</protein>
<comment type="caution">
    <text evidence="2">The sequence shown here is derived from an EMBL/GenBank/DDBJ whole genome shotgun (WGS) entry which is preliminary data.</text>
</comment>
<evidence type="ECO:0000313" key="2">
    <source>
        <dbReference type="EMBL" id="GAN54041.1"/>
    </source>
</evidence>
<evidence type="ECO:0000259" key="1">
    <source>
        <dbReference type="Pfam" id="PF05050"/>
    </source>
</evidence>
<organism evidence="2 3">
    <name type="scientific">Tanticharoenia sakaeratensis NBRC 103193</name>
    <dbReference type="NCBI Taxonomy" id="1231623"/>
    <lineage>
        <taxon>Bacteria</taxon>
        <taxon>Pseudomonadati</taxon>
        <taxon>Pseudomonadota</taxon>
        <taxon>Alphaproteobacteria</taxon>
        <taxon>Acetobacterales</taxon>
        <taxon>Acetobacteraceae</taxon>
        <taxon>Tanticharoenia</taxon>
    </lineage>
</organism>
<sequence>MNKPSDNTPPVFISYSRNFEDVLLNRLFRDQPDGFYVDVGAADPKMENDCRALYERGWHGINIEPNPALASLYAEQRPRDVTLEVAVDAEEGRQPYFVVEGTGLSTLDKAEAERCRVDGWTVREITIPTRTLAGILANHAPARIDVLKIDVEGWEEPVLRSNDWAQYTPRVILLECTLPERPERRETGIEAYLAGHGYRRVWFDGLNDFYLHADSGLSADAFQVPVNVFDNFESYQLEELRQHAANLDHSLKVASTFAEDERHMIARKDDELSTLHEQLAAATRRIADIGAGHQDALRAIADLDARYHGVLAENHHLTTRTMTLEAVRNEALLQADTIRSLRTSLAATQARCDLYAAEIEAAHGEREEIIRLREQCSMPAIPLDSSLDLTATHELERARHATVLAGLQGEIIALQSALVDVTAERDEAKGWWDAIRQSTSWRVTRPFRVAGRVALKTLGRGR</sequence>
<dbReference type="NCBIfam" id="TIGR01444">
    <property type="entry name" value="fkbM_fam"/>
    <property type="match status" value="1"/>
</dbReference>
<reference evidence="2 3" key="1">
    <citation type="submission" date="2012-10" db="EMBL/GenBank/DDBJ databases">
        <title>Genome sequencing of Tanticharoenia sakaeratensis NBRC 103193.</title>
        <authorList>
            <person name="Azuma Y."/>
            <person name="Hadano H."/>
            <person name="Hirakawa H."/>
            <person name="Matsushita K."/>
        </authorList>
    </citation>
    <scope>NUCLEOTIDE SEQUENCE [LARGE SCALE GENOMIC DNA]</scope>
    <source>
        <strain evidence="2 3">NBRC 103193</strain>
    </source>
</reference>
<dbReference type="RefSeq" id="WP_048848577.1">
    <property type="nucleotide sequence ID" value="NZ_BALE01000015.1"/>
</dbReference>
<feature type="domain" description="Methyltransferase FkbM" evidence="1">
    <location>
        <begin position="38"/>
        <end position="199"/>
    </location>
</feature>
<dbReference type="Proteomes" id="UP000032679">
    <property type="component" value="Unassembled WGS sequence"/>
</dbReference>
<keyword evidence="2" id="KW-0808">Transferase</keyword>
<name>A0A0D6MKN9_9PROT</name>